<proteinExistence type="predicted"/>
<dbReference type="AlphaFoldDB" id="A0A917BSY3"/>
<protein>
    <recommendedName>
        <fullName evidence="1">Ribbon-helix-helix protein CopG domain-containing protein</fullName>
    </recommendedName>
</protein>
<comment type="caution">
    <text evidence="2">The sequence shown here is derived from an EMBL/GenBank/DDBJ whole genome shotgun (WGS) entry which is preliminary data.</text>
</comment>
<dbReference type="Gene3D" id="1.10.1220.10">
    <property type="entry name" value="Met repressor-like"/>
    <property type="match status" value="1"/>
</dbReference>
<dbReference type="InterPro" id="IPR013321">
    <property type="entry name" value="Arc_rbn_hlx_hlx"/>
</dbReference>
<dbReference type="RefSeq" id="WP_188576612.1">
    <property type="nucleotide sequence ID" value="NZ_BMCT01000001.1"/>
</dbReference>
<dbReference type="InterPro" id="IPR052991">
    <property type="entry name" value="Non-func_TypeII_TA_Antitoxin"/>
</dbReference>
<dbReference type="EMBL" id="BMCT01000001">
    <property type="protein sequence ID" value="GGF55523.1"/>
    <property type="molecule type" value="Genomic_DNA"/>
</dbReference>
<dbReference type="PANTHER" id="PTHR40688">
    <property type="match status" value="1"/>
</dbReference>
<sequence length="85" mass="9224">MSEAPFSAPITIRATQDTVDEIDALAAATDRSRDDIVNQAIRQYLEANTWQAERIESGLAAARDGRVIPAAEVYAAIAAKHGWKL</sequence>
<accession>A0A917BSY3</accession>
<reference evidence="2" key="2">
    <citation type="submission" date="2020-09" db="EMBL/GenBank/DDBJ databases">
        <authorList>
            <person name="Sun Q."/>
            <person name="Sedlacek I."/>
        </authorList>
    </citation>
    <scope>NUCLEOTIDE SEQUENCE</scope>
    <source>
        <strain evidence="2">CCM 7897</strain>
    </source>
</reference>
<dbReference type="InterPro" id="IPR002145">
    <property type="entry name" value="CopG"/>
</dbReference>
<evidence type="ECO:0000313" key="3">
    <source>
        <dbReference type="Proteomes" id="UP000606044"/>
    </source>
</evidence>
<keyword evidence="3" id="KW-1185">Reference proteome</keyword>
<dbReference type="Pfam" id="PF01402">
    <property type="entry name" value="RHH_1"/>
    <property type="match status" value="1"/>
</dbReference>
<dbReference type="PANTHER" id="PTHR40688:SF2">
    <property type="entry name" value="RIBBON-HELIX-HELIX PROTEIN COPG DOMAIN-CONTAINING PROTEIN"/>
    <property type="match status" value="1"/>
</dbReference>
<dbReference type="CDD" id="cd22233">
    <property type="entry name" value="RHH_CopAso-like"/>
    <property type="match status" value="1"/>
</dbReference>
<feature type="domain" description="Ribbon-helix-helix protein CopG" evidence="1">
    <location>
        <begin position="10"/>
        <end position="46"/>
    </location>
</feature>
<dbReference type="GO" id="GO:0006355">
    <property type="term" value="P:regulation of DNA-templated transcription"/>
    <property type="evidence" value="ECO:0007669"/>
    <property type="project" value="InterPro"/>
</dbReference>
<dbReference type="Proteomes" id="UP000606044">
    <property type="component" value="Unassembled WGS sequence"/>
</dbReference>
<organism evidence="2 3">
    <name type="scientific">Azorhizobium oxalatiphilum</name>
    <dbReference type="NCBI Taxonomy" id="980631"/>
    <lineage>
        <taxon>Bacteria</taxon>
        <taxon>Pseudomonadati</taxon>
        <taxon>Pseudomonadota</taxon>
        <taxon>Alphaproteobacteria</taxon>
        <taxon>Hyphomicrobiales</taxon>
        <taxon>Xanthobacteraceae</taxon>
        <taxon>Azorhizobium</taxon>
    </lineage>
</organism>
<name>A0A917BSY3_9HYPH</name>
<dbReference type="InterPro" id="IPR010985">
    <property type="entry name" value="Ribbon_hlx_hlx"/>
</dbReference>
<gene>
    <name evidence="2" type="ORF">GCM10007301_13960</name>
</gene>
<evidence type="ECO:0000259" key="1">
    <source>
        <dbReference type="Pfam" id="PF01402"/>
    </source>
</evidence>
<dbReference type="SUPFAM" id="SSF47598">
    <property type="entry name" value="Ribbon-helix-helix"/>
    <property type="match status" value="1"/>
</dbReference>
<reference evidence="2" key="1">
    <citation type="journal article" date="2014" name="Int. J. Syst. Evol. Microbiol.">
        <title>Complete genome sequence of Corynebacterium casei LMG S-19264T (=DSM 44701T), isolated from a smear-ripened cheese.</title>
        <authorList>
            <consortium name="US DOE Joint Genome Institute (JGI-PGF)"/>
            <person name="Walter F."/>
            <person name="Albersmeier A."/>
            <person name="Kalinowski J."/>
            <person name="Ruckert C."/>
        </authorList>
    </citation>
    <scope>NUCLEOTIDE SEQUENCE</scope>
    <source>
        <strain evidence="2">CCM 7897</strain>
    </source>
</reference>
<evidence type="ECO:0000313" key="2">
    <source>
        <dbReference type="EMBL" id="GGF55523.1"/>
    </source>
</evidence>